<dbReference type="OrthoDB" id="10253115at2759"/>
<proteinExistence type="inferred from homology"/>
<dbReference type="InterPro" id="IPR020845">
    <property type="entry name" value="AMP-binding_CS"/>
</dbReference>
<dbReference type="Proteomes" id="UP000572817">
    <property type="component" value="Unassembled WGS sequence"/>
</dbReference>
<dbReference type="Gene3D" id="3.30.300.30">
    <property type="match status" value="1"/>
</dbReference>
<comment type="caution">
    <text evidence="5">The sequence shown here is derived from an EMBL/GenBank/DDBJ whole genome shotgun (WGS) entry which is preliminary data.</text>
</comment>
<dbReference type="SUPFAM" id="SSF56801">
    <property type="entry name" value="Acetyl-CoA synthetase-like"/>
    <property type="match status" value="1"/>
</dbReference>
<dbReference type="InterPro" id="IPR045851">
    <property type="entry name" value="AMP-bd_C_sf"/>
</dbReference>
<dbReference type="PANTHER" id="PTHR43201">
    <property type="entry name" value="ACYL-COA SYNTHETASE"/>
    <property type="match status" value="1"/>
</dbReference>
<dbReference type="InterPro" id="IPR042099">
    <property type="entry name" value="ANL_N_sf"/>
</dbReference>
<comment type="similarity">
    <text evidence="1">Belongs to the ATP-dependent AMP-binding enzyme family.</text>
</comment>
<evidence type="ECO:0000256" key="1">
    <source>
        <dbReference type="ARBA" id="ARBA00006432"/>
    </source>
</evidence>
<dbReference type="InterPro" id="IPR000873">
    <property type="entry name" value="AMP-dep_synth/lig_dom"/>
</dbReference>
<evidence type="ECO:0000259" key="4">
    <source>
        <dbReference type="Pfam" id="PF13193"/>
    </source>
</evidence>
<gene>
    <name evidence="5" type="ORF">GTA08_BOTSDO12108</name>
</gene>
<name>A0A8H4J3B7_9PEZI</name>
<organism evidence="5 6">
    <name type="scientific">Botryosphaeria dothidea</name>
    <dbReference type="NCBI Taxonomy" id="55169"/>
    <lineage>
        <taxon>Eukaryota</taxon>
        <taxon>Fungi</taxon>
        <taxon>Dikarya</taxon>
        <taxon>Ascomycota</taxon>
        <taxon>Pezizomycotina</taxon>
        <taxon>Dothideomycetes</taxon>
        <taxon>Dothideomycetes incertae sedis</taxon>
        <taxon>Botryosphaeriales</taxon>
        <taxon>Botryosphaeriaceae</taxon>
        <taxon>Botryosphaeria</taxon>
    </lineage>
</organism>
<keyword evidence="2" id="KW-0436">Ligase</keyword>
<accession>A0A8H4J3B7</accession>
<dbReference type="FunFam" id="3.30.300.30:FF:000008">
    <property type="entry name" value="2,3-dihydroxybenzoate-AMP ligase"/>
    <property type="match status" value="1"/>
</dbReference>
<dbReference type="PROSITE" id="PS00455">
    <property type="entry name" value="AMP_BINDING"/>
    <property type="match status" value="1"/>
</dbReference>
<protein>
    <submittedName>
        <fullName evidence="5">Amp-binding enzyme</fullName>
    </submittedName>
</protein>
<dbReference type="PANTHER" id="PTHR43201:SF30">
    <property type="entry name" value="AMP-DEPENDENT SYNTHETASE_LIGASE DOMAIN-CONTAINING PROTEIN"/>
    <property type="match status" value="1"/>
</dbReference>
<evidence type="ECO:0000256" key="2">
    <source>
        <dbReference type="ARBA" id="ARBA00022598"/>
    </source>
</evidence>
<sequence length="646" mass="69611">MLPRRRALDGCRRSLSATSSSVTSSSSIFVAASSLAATARTPRALLRRGNPCCLTRTSSPFVLHARRGLLTQAFARGPTEPPLLEQTVGEHFASIVAEHGHRTALISWHQQIQLSYDELDRASNALARGLQGRGVKKGDRVAVSLGNNIEYATATYALFKLGAILVPLNPAFNAAQVVSALSHLEASHLIIGTETNLPRKDPRSNIPLLTHLLPNLRSASANVESELVPSLQAIIIVDNSNGRINPDDFPSLTPYQDVAAGGIDAERPLPDQDLHPDEIANIQFTSGTTSMPKAACLTHRGILNNGNSIGDRMRLTPSDIVCCPPPLFHCFGSILGYMATVTHASALVFPSESFNAAAALRAVQATAATAIHGVPTMFLAELELLAHGAVPSTGLAQLRTGIAAGSSIPAELMRKLHRVLNLTELTICYGMTETSPVSAMTTTADPVAKRIESVGRVLPHVWAKVVDPRERGRVLACGERGELAVSGYLTMKGYWGDAERTAEVLVADEEGRVWMHTGDEASMDEEGYISITGRIKDLIIKGGENIHPLEVENCLLAHPAVFEVSVVGLPDERYGEVVAAFVIVHEGMSVEGKEVRDWVREKLSHHLVPKYVFVVDGFPKTASGKIQKFKLRERGIELVRDGLGLE</sequence>
<dbReference type="Pfam" id="PF13193">
    <property type="entry name" value="AMP-binding_C"/>
    <property type="match status" value="1"/>
</dbReference>
<keyword evidence="6" id="KW-1185">Reference proteome</keyword>
<dbReference type="GO" id="GO:0031956">
    <property type="term" value="F:medium-chain fatty acid-CoA ligase activity"/>
    <property type="evidence" value="ECO:0007669"/>
    <property type="project" value="TreeGrafter"/>
</dbReference>
<evidence type="ECO:0000313" key="6">
    <source>
        <dbReference type="Proteomes" id="UP000572817"/>
    </source>
</evidence>
<dbReference type="Pfam" id="PF00501">
    <property type="entry name" value="AMP-binding"/>
    <property type="match status" value="1"/>
</dbReference>
<dbReference type="Gene3D" id="3.40.50.12780">
    <property type="entry name" value="N-terminal domain of ligase-like"/>
    <property type="match status" value="1"/>
</dbReference>
<feature type="domain" description="AMP-dependent synthetase/ligase" evidence="3">
    <location>
        <begin position="96"/>
        <end position="495"/>
    </location>
</feature>
<reference evidence="5" key="1">
    <citation type="submission" date="2020-04" db="EMBL/GenBank/DDBJ databases">
        <title>Genome Assembly and Annotation of Botryosphaeria dothidea sdau 11-99, a Latent Pathogen of Apple Fruit Ring Rot in China.</title>
        <authorList>
            <person name="Yu C."/>
            <person name="Diao Y."/>
            <person name="Lu Q."/>
            <person name="Zhao J."/>
            <person name="Cui S."/>
            <person name="Peng C."/>
            <person name="He B."/>
            <person name="Liu H."/>
        </authorList>
    </citation>
    <scope>NUCLEOTIDE SEQUENCE [LARGE SCALE GENOMIC DNA]</scope>
    <source>
        <strain evidence="5">Sdau11-99</strain>
    </source>
</reference>
<dbReference type="GO" id="GO:0006631">
    <property type="term" value="P:fatty acid metabolic process"/>
    <property type="evidence" value="ECO:0007669"/>
    <property type="project" value="TreeGrafter"/>
</dbReference>
<evidence type="ECO:0000313" key="5">
    <source>
        <dbReference type="EMBL" id="KAF4312001.1"/>
    </source>
</evidence>
<dbReference type="EMBL" id="WWBZ02000007">
    <property type="protein sequence ID" value="KAF4312001.1"/>
    <property type="molecule type" value="Genomic_DNA"/>
</dbReference>
<dbReference type="InterPro" id="IPR025110">
    <property type="entry name" value="AMP-bd_C"/>
</dbReference>
<evidence type="ECO:0000259" key="3">
    <source>
        <dbReference type="Pfam" id="PF00501"/>
    </source>
</evidence>
<dbReference type="AlphaFoldDB" id="A0A8H4J3B7"/>
<feature type="domain" description="AMP-binding enzyme C-terminal" evidence="4">
    <location>
        <begin position="550"/>
        <end position="625"/>
    </location>
</feature>